<name>A0AAV5AQ39_9FLAO</name>
<keyword evidence="4" id="KW-1185">Reference proteome</keyword>
<sequence length="85" mass="9856">MGYIININSESKQALAFIEFAKTFDFTEITKVKTKKTALGKPETGTYNAEQQAFRKRMRRNLQQIELLKKGKLKTQPLDEFLKSL</sequence>
<comment type="caution">
    <text evidence="1">The sequence shown here is derived from an EMBL/GenBank/DDBJ whole genome shotgun (WGS) entry which is preliminary data.</text>
</comment>
<dbReference type="AlphaFoldDB" id="A0AAV5AQ39"/>
<dbReference type="EMBL" id="BQKA01000006">
    <property type="protein sequence ID" value="GJM49438.1"/>
    <property type="molecule type" value="Genomic_DNA"/>
</dbReference>
<dbReference type="RefSeq" id="WP_264846034.1">
    <property type="nucleotide sequence ID" value="NZ_BPMA01000016.1"/>
</dbReference>
<dbReference type="Proteomes" id="UP001207736">
    <property type="component" value="Unassembled WGS sequence"/>
</dbReference>
<proteinExistence type="predicted"/>
<protein>
    <recommendedName>
        <fullName evidence="5">30S ribosomal protein S21</fullName>
    </recommendedName>
</protein>
<organism evidence="1 3">
    <name type="scientific">Capnocytophaga catalasegens</name>
    <dbReference type="NCBI Taxonomy" id="1004260"/>
    <lineage>
        <taxon>Bacteria</taxon>
        <taxon>Pseudomonadati</taxon>
        <taxon>Bacteroidota</taxon>
        <taxon>Flavobacteriia</taxon>
        <taxon>Flavobacteriales</taxon>
        <taxon>Flavobacteriaceae</taxon>
        <taxon>Capnocytophaga</taxon>
    </lineage>
</organism>
<gene>
    <name evidence="1" type="ORF">RCZ15_04130</name>
    <name evidence="2" type="ORF">RCZ16_09050</name>
</gene>
<evidence type="ECO:0000313" key="1">
    <source>
        <dbReference type="EMBL" id="GJM49438.1"/>
    </source>
</evidence>
<evidence type="ECO:0000313" key="3">
    <source>
        <dbReference type="Proteomes" id="UP001207736"/>
    </source>
</evidence>
<dbReference type="Proteomes" id="UP001208692">
    <property type="component" value="Unassembled WGS sequence"/>
</dbReference>
<dbReference type="EMBL" id="BQKB01000013">
    <property type="protein sequence ID" value="GJM52588.1"/>
    <property type="molecule type" value="Genomic_DNA"/>
</dbReference>
<evidence type="ECO:0000313" key="2">
    <source>
        <dbReference type="EMBL" id="GJM52588.1"/>
    </source>
</evidence>
<reference evidence="1 4" key="1">
    <citation type="submission" date="2021-11" db="EMBL/GenBank/DDBJ databases">
        <title>Draft genome sequence of Capnocytophaga sp. strain KC07075 isolated from cat oral cavity.</title>
        <authorList>
            <person name="Suzuki M."/>
            <person name="Imaoka K."/>
            <person name="Kimura M."/>
            <person name="Morikawa S."/>
            <person name="Maeda K."/>
        </authorList>
    </citation>
    <scope>NUCLEOTIDE SEQUENCE</scope>
    <source>
        <strain evidence="1">KC07075</strain>
        <strain evidence="2 4">KC07079</strain>
    </source>
</reference>
<accession>A0AAV5AQ39</accession>
<evidence type="ECO:0000313" key="4">
    <source>
        <dbReference type="Proteomes" id="UP001208692"/>
    </source>
</evidence>
<evidence type="ECO:0008006" key="5">
    <source>
        <dbReference type="Google" id="ProtNLM"/>
    </source>
</evidence>